<dbReference type="Gene3D" id="3.40.50.1820">
    <property type="entry name" value="alpha/beta hydrolase"/>
    <property type="match status" value="1"/>
</dbReference>
<dbReference type="Proteomes" id="UP000794436">
    <property type="component" value="Unassembled WGS sequence"/>
</dbReference>
<comment type="caution">
    <text evidence="17">The sequence shown here is derived from an EMBL/GenBank/DDBJ whole genome shotgun (WGS) entry which is preliminary data.</text>
</comment>
<evidence type="ECO:0000256" key="12">
    <source>
        <dbReference type="ARBA" id="ARBA00023264"/>
    </source>
</evidence>
<dbReference type="OrthoDB" id="5086500at2759"/>
<evidence type="ECO:0000256" key="4">
    <source>
        <dbReference type="ARBA" id="ARBA00022516"/>
    </source>
</evidence>
<dbReference type="AlphaFoldDB" id="A0A8K1CPP9"/>
<evidence type="ECO:0000256" key="2">
    <source>
        <dbReference type="ARBA" id="ARBA00004173"/>
    </source>
</evidence>
<evidence type="ECO:0000256" key="8">
    <source>
        <dbReference type="ARBA" id="ARBA00023098"/>
    </source>
</evidence>
<dbReference type="GO" id="GO:0016020">
    <property type="term" value="C:membrane"/>
    <property type="evidence" value="ECO:0007669"/>
    <property type="project" value="UniProtKB-SubCell"/>
</dbReference>
<evidence type="ECO:0000313" key="17">
    <source>
        <dbReference type="EMBL" id="TMW66964.1"/>
    </source>
</evidence>
<dbReference type="InterPro" id="IPR016024">
    <property type="entry name" value="ARM-type_fold"/>
</dbReference>
<dbReference type="GO" id="GO:0005739">
    <property type="term" value="C:mitochondrion"/>
    <property type="evidence" value="ECO:0007669"/>
    <property type="project" value="UniProtKB-SubCell"/>
</dbReference>
<evidence type="ECO:0000256" key="16">
    <source>
        <dbReference type="SAM" id="SignalP"/>
    </source>
</evidence>
<dbReference type="PANTHER" id="PTHR48182">
    <property type="entry name" value="PROTEIN SERAC1"/>
    <property type="match status" value="1"/>
</dbReference>
<proteinExistence type="inferred from homology"/>
<keyword evidence="6" id="KW-0256">Endoplasmic reticulum</keyword>
<dbReference type="SUPFAM" id="SSF48371">
    <property type="entry name" value="ARM repeat"/>
    <property type="match status" value="1"/>
</dbReference>
<dbReference type="Pfam" id="PF00514">
    <property type="entry name" value="Arm"/>
    <property type="match status" value="1"/>
</dbReference>
<organism evidence="17 18">
    <name type="scientific">Pythium oligandrum</name>
    <name type="common">Mycoparasitic fungus</name>
    <dbReference type="NCBI Taxonomy" id="41045"/>
    <lineage>
        <taxon>Eukaryota</taxon>
        <taxon>Sar</taxon>
        <taxon>Stramenopiles</taxon>
        <taxon>Oomycota</taxon>
        <taxon>Peronosporomycetes</taxon>
        <taxon>Pythiales</taxon>
        <taxon>Pythiaceae</taxon>
        <taxon>Pythium</taxon>
    </lineage>
</organism>
<reference evidence="17" key="1">
    <citation type="submission" date="2019-03" db="EMBL/GenBank/DDBJ databases">
        <title>Long read genome sequence of the mycoparasitic Pythium oligandrum ATCC 38472 isolated from sugarbeet rhizosphere.</title>
        <authorList>
            <person name="Gaulin E."/>
        </authorList>
    </citation>
    <scope>NUCLEOTIDE SEQUENCE</scope>
    <source>
        <strain evidence="17">ATCC 38472_TT</strain>
    </source>
</reference>
<dbReference type="GO" id="GO:0005783">
    <property type="term" value="C:endoplasmic reticulum"/>
    <property type="evidence" value="ECO:0007669"/>
    <property type="project" value="UniProtKB-SubCell"/>
</dbReference>
<dbReference type="InterPro" id="IPR052374">
    <property type="entry name" value="SERAC1"/>
</dbReference>
<evidence type="ECO:0000256" key="1">
    <source>
        <dbReference type="ARBA" id="ARBA00004167"/>
    </source>
</evidence>
<gene>
    <name evidence="17" type="ORF">Poli38472_012080</name>
</gene>
<keyword evidence="4" id="KW-0444">Lipid biosynthesis</keyword>
<evidence type="ECO:0000256" key="15">
    <source>
        <dbReference type="ARBA" id="ARBA00041701"/>
    </source>
</evidence>
<keyword evidence="11" id="KW-0594">Phospholipid biosynthesis</keyword>
<keyword evidence="7" id="KW-1133">Transmembrane helix</keyword>
<dbReference type="Gene3D" id="1.25.10.10">
    <property type="entry name" value="Leucine-rich Repeat Variant"/>
    <property type="match status" value="1"/>
</dbReference>
<keyword evidence="16" id="KW-0732">Signal</keyword>
<dbReference type="GO" id="GO:0008654">
    <property type="term" value="P:phospholipid biosynthetic process"/>
    <property type="evidence" value="ECO:0007669"/>
    <property type="project" value="UniProtKB-KW"/>
</dbReference>
<feature type="chain" id="PRO_5035446327" description="Protein SERAC1" evidence="16">
    <location>
        <begin position="23"/>
        <end position="978"/>
    </location>
</feature>
<feature type="signal peptide" evidence="16">
    <location>
        <begin position="1"/>
        <end position="22"/>
    </location>
</feature>
<keyword evidence="18" id="KW-1185">Reference proteome</keyword>
<evidence type="ECO:0000256" key="11">
    <source>
        <dbReference type="ARBA" id="ARBA00023209"/>
    </source>
</evidence>
<keyword evidence="5" id="KW-0812">Transmembrane</keyword>
<keyword evidence="12" id="KW-1208">Phospholipid metabolism</keyword>
<evidence type="ECO:0000256" key="5">
    <source>
        <dbReference type="ARBA" id="ARBA00022692"/>
    </source>
</evidence>
<keyword evidence="10" id="KW-0472">Membrane</keyword>
<evidence type="ECO:0000313" key="18">
    <source>
        <dbReference type="Proteomes" id="UP000794436"/>
    </source>
</evidence>
<sequence>MHVKRSLALLLGAAGASMSAGAGYLYLGEDETHASIESARKKLVSSPQEDVVKSRLVEHKASRRRPLHSVSKKELGIEQSYARDLACWISSATVYAATQAFYATSGSNPTGQVSTKKRIKENNTALVTPSLTVGDVPVNVTRNGLYHGMFGWLQELSPLGGWDANQVIQSSSFAVLLNLVSGVDNLKLREDMEHEMYRAVGLLATNPQCAKVIAERATRYGKHALLNLAHAHDMDPRMGAALHDMVHNEDDKSSIRFGPANLISLVALAVSDDIPDEYLEFALWGLGKAVGSSKQSGAYEWRKRIFGDDSSVKTRRKLIGNDRLWSALINARGKSEDVQLQAARLLSQLSQDAQMKKKMKRHLATMDMLMQWVNSKNGVLASSALDVIANIASDTGLRDQLFAMGALEALRARLLTNGDDAKLTSSLLRAVRHLADPHLANQEQYALDQDSLSFLNETDEDHPLYHDDLVHPDSILKHHYVDGWIEMFTSLLRSDDNDVRSEAALCLDQIVRYGKHQNQGLQEWLIAVLDGVLEKVPESVTKSSTSVRAARSRTRPIAERQTEGNDFSASHAKAIRALAFVAGRPDCQEQFARLGGIPLLKALLHSENLQVRREVARVLANMFTCDDLDEEIAAFARNDDQLTSVLDDWTQSTDAMLQSLAHRARSNRRYQHDRLENADVSDVKYLDGVHPLHYSTSPAFNNGNQNPSSLDNSSEYDVDVVFIHGLLGCPYETWVSGEDESTVWAQEWLLEDLKRDGHNPRVLSIGYDSQLLASESVWQTMCFKETSQDVLKKLMAARVGDRPVVFITHSLGGVLLKQVLLESAETNSGVASPDSDLLNKVSGVVFYGVPHHGSPIAQTIQAFRPRSLGIEQHPVTEHLHGTPHLELLNDWCSQVFEEKNISSISIGESVPCRLPVISVDALVVPPSSANPGFGEFVAIENSTHIDVCKPRSKEDPRYVLAREFIAKQTQMIDFDDVE</sequence>
<dbReference type="InterPro" id="IPR029058">
    <property type="entry name" value="AB_hydrolase_fold"/>
</dbReference>
<evidence type="ECO:0000256" key="9">
    <source>
        <dbReference type="ARBA" id="ARBA00023128"/>
    </source>
</evidence>
<evidence type="ECO:0000256" key="14">
    <source>
        <dbReference type="ARBA" id="ARBA00040991"/>
    </source>
</evidence>
<keyword evidence="8" id="KW-0443">Lipid metabolism</keyword>
<name>A0A8K1CPP9_PYTOL</name>
<dbReference type="EMBL" id="SPLM01000006">
    <property type="protein sequence ID" value="TMW66964.1"/>
    <property type="molecule type" value="Genomic_DNA"/>
</dbReference>
<dbReference type="SUPFAM" id="SSF53474">
    <property type="entry name" value="alpha/beta-Hydrolases"/>
    <property type="match status" value="1"/>
</dbReference>
<comment type="similarity">
    <text evidence="13">Belongs to the SERAC1 family.</text>
</comment>
<dbReference type="PANTHER" id="PTHR48182:SF2">
    <property type="entry name" value="PROTEIN SERAC1"/>
    <property type="match status" value="1"/>
</dbReference>
<comment type="subcellular location">
    <subcellularLocation>
        <location evidence="3">Endoplasmic reticulum</location>
    </subcellularLocation>
    <subcellularLocation>
        <location evidence="1">Membrane</location>
        <topology evidence="1">Single-pass membrane protein</topology>
    </subcellularLocation>
    <subcellularLocation>
        <location evidence="2">Mitochondrion</location>
    </subcellularLocation>
</comment>
<dbReference type="InterPro" id="IPR000225">
    <property type="entry name" value="Armadillo"/>
</dbReference>
<evidence type="ECO:0000256" key="6">
    <source>
        <dbReference type="ARBA" id="ARBA00022824"/>
    </source>
</evidence>
<evidence type="ECO:0000256" key="3">
    <source>
        <dbReference type="ARBA" id="ARBA00004240"/>
    </source>
</evidence>
<protein>
    <recommendedName>
        <fullName evidence="14">Protein SERAC1</fullName>
    </recommendedName>
    <alternativeName>
        <fullName evidence="15">Serine active site-containing protein 1</fullName>
    </alternativeName>
</protein>
<evidence type="ECO:0000256" key="7">
    <source>
        <dbReference type="ARBA" id="ARBA00022989"/>
    </source>
</evidence>
<keyword evidence="9" id="KW-0496">Mitochondrion</keyword>
<dbReference type="SMART" id="SM00185">
    <property type="entry name" value="ARM"/>
    <property type="match status" value="4"/>
</dbReference>
<evidence type="ECO:0000256" key="13">
    <source>
        <dbReference type="ARBA" id="ARBA00038024"/>
    </source>
</evidence>
<accession>A0A8K1CPP9</accession>
<evidence type="ECO:0000256" key="10">
    <source>
        <dbReference type="ARBA" id="ARBA00023136"/>
    </source>
</evidence>
<dbReference type="InterPro" id="IPR011989">
    <property type="entry name" value="ARM-like"/>
</dbReference>